<proteinExistence type="predicted"/>
<organism evidence="1">
    <name type="scientific">Rhizophagus irregularis (strain DAOM 181602 / DAOM 197198 / MUCL 43194)</name>
    <name type="common">Arbuscular mycorrhizal fungus</name>
    <name type="synonym">Glomus intraradices</name>
    <dbReference type="NCBI Taxonomy" id="747089"/>
    <lineage>
        <taxon>Eukaryota</taxon>
        <taxon>Fungi</taxon>
        <taxon>Fungi incertae sedis</taxon>
        <taxon>Mucoromycota</taxon>
        <taxon>Glomeromycotina</taxon>
        <taxon>Glomeromycetes</taxon>
        <taxon>Glomerales</taxon>
        <taxon>Glomeraceae</taxon>
        <taxon>Rhizophagus</taxon>
    </lineage>
</organism>
<dbReference type="AlphaFoldDB" id="U9TI07"/>
<sequence>MSLLEIDIHTQRHLYRNYDIAPLRCHRRGINIHIEKNSKSKSAAVDYRVIKKFPTVDHELLRLDNKFPVFYSLSESEKLGFILLVVSRFRFFGG</sequence>
<reference evidence="1" key="1">
    <citation type="submission" date="2013-07" db="EMBL/GenBank/DDBJ databases">
        <title>The genome of an arbuscular mycorrhizal fungus provides insights into the evolution of the oldest plant symbiosis.</title>
        <authorList>
            <consortium name="DOE Joint Genome Institute"/>
            <person name="Tisserant E."/>
            <person name="Malbreil M."/>
            <person name="Kuo A."/>
            <person name="Kohler A."/>
            <person name="Symeonidi A."/>
            <person name="Balestrini R."/>
            <person name="Charron P."/>
            <person name="Duensing N."/>
            <person name="Frei-dit-Frey N."/>
            <person name="Gianinazzi-Pearson V."/>
            <person name="Gilbert B."/>
            <person name="Handa Y."/>
            <person name="Hijri M."/>
            <person name="Kaul R."/>
            <person name="Kawaguchi M."/>
            <person name="Krajinski F."/>
            <person name="Lammers P."/>
            <person name="Lapierre D."/>
            <person name="Masclaux F.G."/>
            <person name="Murat C."/>
            <person name="Morin E."/>
            <person name="Ndikumana S."/>
            <person name="Pagni M."/>
            <person name="Petitpierre D."/>
            <person name="Requena N."/>
            <person name="Rosikiewicz P."/>
            <person name="Riley R."/>
            <person name="Saito K."/>
            <person name="San Clemente H."/>
            <person name="Shapiro H."/>
            <person name="van Tuinen D."/>
            <person name="Becard G."/>
            <person name="Bonfante P."/>
            <person name="Paszkowski U."/>
            <person name="Shachar-Hill Y."/>
            <person name="Young J.P."/>
            <person name="Sanders I.R."/>
            <person name="Henrissat B."/>
            <person name="Rensing S.A."/>
            <person name="Grigoriev I.V."/>
            <person name="Corradi N."/>
            <person name="Roux C."/>
            <person name="Martin F."/>
        </authorList>
    </citation>
    <scope>NUCLEOTIDE SEQUENCE</scope>
    <source>
        <strain evidence="1">DAOM 197198</strain>
    </source>
</reference>
<name>U9TI07_RHIID</name>
<dbReference type="HOGENOM" id="CLU_2387303_0_0_1"/>
<evidence type="ECO:0000313" key="1">
    <source>
        <dbReference type="EMBL" id="ESA05953.1"/>
    </source>
</evidence>
<accession>U9TI07</accession>
<gene>
    <name evidence="1" type="ORF">GLOINDRAFT_34829</name>
</gene>
<protein>
    <submittedName>
        <fullName evidence="1">Uncharacterized protein</fullName>
    </submittedName>
</protein>
<dbReference type="EMBL" id="KI292288">
    <property type="protein sequence ID" value="ESA05953.1"/>
    <property type="molecule type" value="Genomic_DNA"/>
</dbReference>